<dbReference type="Proteomes" id="UP001262754">
    <property type="component" value="Unassembled WGS sequence"/>
</dbReference>
<keyword evidence="7" id="KW-0067">ATP-binding</keyword>
<dbReference type="Pfam" id="PF07536">
    <property type="entry name" value="HWE_HK"/>
    <property type="match status" value="1"/>
</dbReference>
<comment type="catalytic activity">
    <reaction evidence="1">
        <text>ATP + protein L-histidine = ADP + protein N-phospho-L-histidine.</text>
        <dbReference type="EC" id="2.7.13.3"/>
    </reaction>
</comment>
<keyword evidence="6 10" id="KW-0418">Kinase</keyword>
<dbReference type="PANTHER" id="PTHR41523:SF7">
    <property type="entry name" value="HISTIDINE KINASE"/>
    <property type="match status" value="1"/>
</dbReference>
<dbReference type="PANTHER" id="PTHR41523">
    <property type="entry name" value="TWO-COMPONENT SYSTEM SENSOR PROTEIN"/>
    <property type="match status" value="1"/>
</dbReference>
<evidence type="ECO:0000256" key="6">
    <source>
        <dbReference type="ARBA" id="ARBA00022777"/>
    </source>
</evidence>
<evidence type="ECO:0000256" key="5">
    <source>
        <dbReference type="ARBA" id="ARBA00022741"/>
    </source>
</evidence>
<reference evidence="10 11" key="1">
    <citation type="submission" date="2023-07" db="EMBL/GenBank/DDBJ databases">
        <title>Sorghum-associated microbial communities from plants grown in Nebraska, USA.</title>
        <authorList>
            <person name="Schachtman D."/>
        </authorList>
    </citation>
    <scope>NUCLEOTIDE SEQUENCE [LARGE SCALE GENOMIC DNA]</scope>
    <source>
        <strain evidence="10 11">DS2154</strain>
    </source>
</reference>
<dbReference type="EC" id="2.7.13.3" evidence="2"/>
<dbReference type="GO" id="GO:0016301">
    <property type="term" value="F:kinase activity"/>
    <property type="evidence" value="ECO:0007669"/>
    <property type="project" value="UniProtKB-KW"/>
</dbReference>
<keyword evidence="4" id="KW-0808">Transferase</keyword>
<dbReference type="SMART" id="SM00911">
    <property type="entry name" value="HWE_HK"/>
    <property type="match status" value="1"/>
</dbReference>
<dbReference type="EMBL" id="JAVDRL010000020">
    <property type="protein sequence ID" value="MDR6534120.1"/>
    <property type="molecule type" value="Genomic_DNA"/>
</dbReference>
<feature type="domain" description="Signal transduction histidine kinase HWE region" evidence="9">
    <location>
        <begin position="378"/>
        <end position="455"/>
    </location>
</feature>
<dbReference type="CDD" id="cd18774">
    <property type="entry name" value="PDC2_HK_sensor"/>
    <property type="match status" value="1"/>
</dbReference>
<name>A0ABU1N7U7_9CAUL</name>
<keyword evidence="8" id="KW-0472">Membrane</keyword>
<evidence type="ECO:0000259" key="9">
    <source>
        <dbReference type="SMART" id="SM00911"/>
    </source>
</evidence>
<feature type="transmembrane region" description="Helical" evidence="8">
    <location>
        <begin position="289"/>
        <end position="310"/>
    </location>
</feature>
<evidence type="ECO:0000313" key="10">
    <source>
        <dbReference type="EMBL" id="MDR6534120.1"/>
    </source>
</evidence>
<evidence type="ECO:0000256" key="8">
    <source>
        <dbReference type="SAM" id="Phobius"/>
    </source>
</evidence>
<evidence type="ECO:0000256" key="1">
    <source>
        <dbReference type="ARBA" id="ARBA00000085"/>
    </source>
</evidence>
<keyword evidence="8" id="KW-1133">Transmembrane helix</keyword>
<keyword evidence="11" id="KW-1185">Reference proteome</keyword>
<proteinExistence type="predicted"/>
<comment type="caution">
    <text evidence="10">The sequence shown here is derived from an EMBL/GenBank/DDBJ whole genome shotgun (WGS) entry which is preliminary data.</text>
</comment>
<organism evidence="10 11">
    <name type="scientific">Caulobacter rhizosphaerae</name>
    <dbReference type="NCBI Taxonomy" id="2010972"/>
    <lineage>
        <taxon>Bacteria</taxon>
        <taxon>Pseudomonadati</taxon>
        <taxon>Pseudomonadota</taxon>
        <taxon>Alphaproteobacteria</taxon>
        <taxon>Caulobacterales</taxon>
        <taxon>Caulobacteraceae</taxon>
        <taxon>Caulobacter</taxon>
    </lineage>
</organism>
<dbReference type="InterPro" id="IPR011102">
    <property type="entry name" value="Sig_transdc_His_kinase_HWE"/>
</dbReference>
<evidence type="ECO:0000256" key="3">
    <source>
        <dbReference type="ARBA" id="ARBA00022553"/>
    </source>
</evidence>
<evidence type="ECO:0000256" key="2">
    <source>
        <dbReference type="ARBA" id="ARBA00012438"/>
    </source>
</evidence>
<keyword evidence="8" id="KW-0812">Transmembrane</keyword>
<keyword evidence="5" id="KW-0547">Nucleotide-binding</keyword>
<evidence type="ECO:0000256" key="7">
    <source>
        <dbReference type="ARBA" id="ARBA00022840"/>
    </source>
</evidence>
<sequence>MPDPVASTPASSSLSPAAGTVRRRLLLMALSLVLPAVLFMVLLARAEFGESRARYERQLIATTRALVLATDRQIGQGQSVLQTLAVSPALIAGDIPAFERQARAAVQGGDGWIVLIDGDRQLVNTRLSPGAPLPRARLPDDRWRTIRAGRTSVSNLIVRKDDGSAPAFVSIDMPVIVDGQLRDLAYIQTPEAFATIFANQNIPPSWTASIVDRNASVVARSKDLKRFQGRQVSGEMRQAMARGSEGVALSHTLDGTPTLSAFSRSPTSGWAFIVGVPRTELSRANWSSVGGLTLASLVLLIIGVAVALTVSQDISAAVRGLSADAKAVAAGEEIAAIGDRFQEIAEVRAALHDASVQLRAREAEELRAHQRQQLMINELNHRVKNTLFTVQSLARQSLGRPADTPGLQAFNERIMALARAHDLLTRSVWEGADLQEILEETLEPYLDRTILAGPPVALTPNAALALSMVFHELGTNAGKYGALSLPGGAVTVVWHVDPGAPHRLTLHWEERGGPPVSPPARKGFGSRLIAATLKSDLAGEARADYRPSGLVCVLTLSLRRPDEEEPEGRDA</sequence>
<evidence type="ECO:0000256" key="4">
    <source>
        <dbReference type="ARBA" id="ARBA00022679"/>
    </source>
</evidence>
<accession>A0ABU1N7U7</accession>
<evidence type="ECO:0000313" key="11">
    <source>
        <dbReference type="Proteomes" id="UP001262754"/>
    </source>
</evidence>
<feature type="transmembrane region" description="Helical" evidence="8">
    <location>
        <begin position="25"/>
        <end position="44"/>
    </location>
</feature>
<protein>
    <recommendedName>
        <fullName evidence="2">histidine kinase</fullName>
        <ecNumber evidence="2">2.7.13.3</ecNumber>
    </recommendedName>
</protein>
<dbReference type="Gene3D" id="3.30.565.10">
    <property type="entry name" value="Histidine kinase-like ATPase, C-terminal domain"/>
    <property type="match status" value="1"/>
</dbReference>
<dbReference type="InterPro" id="IPR036890">
    <property type="entry name" value="HATPase_C_sf"/>
</dbReference>
<gene>
    <name evidence="10" type="ORF">J2800_004891</name>
</gene>
<keyword evidence="3" id="KW-0597">Phosphoprotein</keyword>